<dbReference type="Pfam" id="PF05795">
    <property type="entry name" value="Plasmodium_Vir"/>
    <property type="match status" value="1"/>
</dbReference>
<feature type="transmembrane region" description="Helical" evidence="2">
    <location>
        <begin position="272"/>
        <end position="297"/>
    </location>
</feature>
<dbReference type="OrthoDB" id="383226at2759"/>
<keyword evidence="2" id="KW-0472">Membrane</keyword>
<dbReference type="InterPro" id="IPR008780">
    <property type="entry name" value="Plasmodium_Vir"/>
</dbReference>
<proteinExistence type="predicted"/>
<keyword evidence="2" id="KW-1133">Transmembrane helix</keyword>
<reference evidence="3 4" key="1">
    <citation type="submission" date="2011-08" db="EMBL/GenBank/DDBJ databases">
        <title>The Genome Sequence of Plasmodium vivax Brazil I.</title>
        <authorList>
            <consortium name="The Broad Institute Genome Sequencing Platform"/>
            <consortium name="The Broad Institute Genome Sequencing Center for Infectious Disease"/>
            <person name="Neafsey D."/>
            <person name="Carlton J."/>
            <person name="Barnwell J."/>
            <person name="Collins W."/>
            <person name="Escalante A."/>
            <person name="Mullikin J."/>
            <person name="Saul A."/>
            <person name="Guigo R."/>
            <person name="Camara F."/>
            <person name="Young S.K."/>
            <person name="Zeng Q."/>
            <person name="Gargeya S."/>
            <person name="Fitzgerald M."/>
            <person name="Haas B."/>
            <person name="Abouelleil A."/>
            <person name="Alvarado L."/>
            <person name="Arachchi H.M."/>
            <person name="Berlin A."/>
            <person name="Brown A."/>
            <person name="Chapman S.B."/>
            <person name="Chen Z."/>
            <person name="Dunbar C."/>
            <person name="Freedman E."/>
            <person name="Gearin G."/>
            <person name="Gellesch M."/>
            <person name="Goldberg J."/>
            <person name="Griggs A."/>
            <person name="Gujja S."/>
            <person name="Heiman D."/>
            <person name="Howarth C."/>
            <person name="Larson L."/>
            <person name="Lui A."/>
            <person name="MacDonald P.J.P."/>
            <person name="Montmayeur A."/>
            <person name="Murphy C."/>
            <person name="Neiman D."/>
            <person name="Pearson M."/>
            <person name="Priest M."/>
            <person name="Roberts A."/>
            <person name="Saif S."/>
            <person name="Shea T."/>
            <person name="Shenoy N."/>
            <person name="Sisk P."/>
            <person name="Stolte C."/>
            <person name="Sykes S."/>
            <person name="Wortman J."/>
            <person name="Nusbaum C."/>
            <person name="Birren B."/>
        </authorList>
    </citation>
    <scope>NUCLEOTIDE SEQUENCE [LARGE SCALE GENOMIC DNA]</scope>
    <source>
        <strain evidence="3 4">Brazil I</strain>
    </source>
</reference>
<dbReference type="Proteomes" id="UP000053327">
    <property type="component" value="Unassembled WGS sequence"/>
</dbReference>
<name>A0A0J9T0Z1_PLAV1</name>
<dbReference type="EMBL" id="KQ234756">
    <property type="protein sequence ID" value="KMZ88691.1"/>
    <property type="molecule type" value="Genomic_DNA"/>
</dbReference>
<feature type="compositionally biased region" description="Polar residues" evidence="1">
    <location>
        <begin position="250"/>
        <end position="265"/>
    </location>
</feature>
<evidence type="ECO:0008006" key="5">
    <source>
        <dbReference type="Google" id="ProtNLM"/>
    </source>
</evidence>
<protein>
    <recommendedName>
        <fullName evidence="5">Variable surface protein Vir7-like protein</fullName>
    </recommendedName>
</protein>
<evidence type="ECO:0000256" key="1">
    <source>
        <dbReference type="SAM" id="MobiDB-lite"/>
    </source>
</evidence>
<keyword evidence="2" id="KW-0812">Transmembrane</keyword>
<evidence type="ECO:0000313" key="3">
    <source>
        <dbReference type="EMBL" id="KMZ88691.1"/>
    </source>
</evidence>
<organism evidence="3 4">
    <name type="scientific">Plasmodium vivax (strain Brazil I)</name>
    <dbReference type="NCBI Taxonomy" id="1033975"/>
    <lineage>
        <taxon>Eukaryota</taxon>
        <taxon>Sar</taxon>
        <taxon>Alveolata</taxon>
        <taxon>Apicomplexa</taxon>
        <taxon>Aconoidasida</taxon>
        <taxon>Haemosporida</taxon>
        <taxon>Plasmodiidae</taxon>
        <taxon>Plasmodium</taxon>
        <taxon>Plasmodium (Plasmodium)</taxon>
    </lineage>
</organism>
<feature type="compositionally biased region" description="Basic and acidic residues" evidence="1">
    <location>
        <begin position="209"/>
        <end position="227"/>
    </location>
</feature>
<gene>
    <name evidence="3" type="ORF">PVBG_05547</name>
</gene>
<accession>A0A0J9T0Z1</accession>
<feature type="region of interest" description="Disordered" evidence="1">
    <location>
        <begin position="195"/>
        <end position="265"/>
    </location>
</feature>
<evidence type="ECO:0000256" key="2">
    <source>
        <dbReference type="SAM" id="Phobius"/>
    </source>
</evidence>
<sequence length="298" mass="34926">MYFDEERGTCDRFSYYSSAKQELDSYPELREISDKILKAVCYVYDKSKSDDFDVDTCKFLYFWLGNTLINKLNNTHFFAEAIIGLFRKLNENDNRKVCNVPYTDIDEGHFKKIKLIFEYFEDYENYKLDFAIHNRSCNEDYYTYLKTYVDNYKQLHNECITERQRHMYCTEFVKYYDPQKHNDLLIWSCNLKETSPESNALPSNAEDLENQKKIDDRPRGVEQETKMKQRPVMAPQEHVRNPASLEPNLDSVTSETAITSNDSTRSITSKSITGAVSVAGILVPSYLMYNVISVIIVK</sequence>
<dbReference type="AlphaFoldDB" id="A0A0J9T0Z1"/>
<evidence type="ECO:0000313" key="4">
    <source>
        <dbReference type="Proteomes" id="UP000053327"/>
    </source>
</evidence>